<feature type="compositionally biased region" description="Basic residues" evidence="1">
    <location>
        <begin position="1"/>
        <end position="13"/>
    </location>
</feature>
<dbReference type="Proteomes" id="UP001059120">
    <property type="component" value="Chromosome 1"/>
</dbReference>
<feature type="compositionally biased region" description="Basic and acidic residues" evidence="1">
    <location>
        <begin position="14"/>
        <end position="31"/>
    </location>
</feature>
<reference evidence="2" key="1">
    <citation type="submission" date="2022-01" db="EMBL/GenBank/DDBJ databases">
        <title>Alginate degradation mechanism of Vibrio pelagius WXL662.</title>
        <authorList>
            <person name="He X."/>
        </authorList>
    </citation>
    <scope>NUCLEOTIDE SEQUENCE</scope>
    <source>
        <strain evidence="2">WXL662</strain>
    </source>
</reference>
<protein>
    <submittedName>
        <fullName evidence="2">Uncharacterized protein</fullName>
    </submittedName>
</protein>
<proteinExistence type="predicted"/>
<gene>
    <name evidence="2" type="ORF">LZI70_12740</name>
</gene>
<evidence type="ECO:0000313" key="2">
    <source>
        <dbReference type="EMBL" id="UTT84535.1"/>
    </source>
</evidence>
<evidence type="ECO:0000256" key="1">
    <source>
        <dbReference type="SAM" id="MobiDB-lite"/>
    </source>
</evidence>
<accession>A0ABY5G300</accession>
<dbReference type="RefSeq" id="WP_255230486.1">
    <property type="nucleotide sequence ID" value="NZ_AP025503.1"/>
</dbReference>
<sequence>MSKKERKIKKKPIKSLDKERIEDKDDPERVARDWHTMTEEEQMEVLSHLSDMPFQ</sequence>
<feature type="region of interest" description="Disordered" evidence="1">
    <location>
        <begin position="1"/>
        <end position="31"/>
    </location>
</feature>
<organism evidence="2 3">
    <name type="scientific">Vibrio pelagius</name>
    <dbReference type="NCBI Taxonomy" id="28169"/>
    <lineage>
        <taxon>Bacteria</taxon>
        <taxon>Pseudomonadati</taxon>
        <taxon>Pseudomonadota</taxon>
        <taxon>Gammaproteobacteria</taxon>
        <taxon>Vibrionales</taxon>
        <taxon>Vibrionaceae</taxon>
        <taxon>Vibrio</taxon>
    </lineage>
</organism>
<keyword evidence="3" id="KW-1185">Reference proteome</keyword>
<name>A0ABY5G300_VIBPE</name>
<evidence type="ECO:0000313" key="3">
    <source>
        <dbReference type="Proteomes" id="UP001059120"/>
    </source>
</evidence>
<dbReference type="EMBL" id="CP090614">
    <property type="protein sequence ID" value="UTT84535.1"/>
    <property type="molecule type" value="Genomic_DNA"/>
</dbReference>